<feature type="transmembrane region" description="Helical" evidence="18">
    <location>
        <begin position="281"/>
        <end position="301"/>
    </location>
</feature>
<dbReference type="InterPro" id="IPR043130">
    <property type="entry name" value="CDP-OH_PTrfase_TM_dom"/>
</dbReference>
<name>A0A8C4N6B7_EPTBU</name>
<comment type="similarity">
    <text evidence="3 17">Belongs to the CDP-alcohol phosphatidyltransferase class-I family.</text>
</comment>
<dbReference type="FunFam" id="1.20.120.1760:FF:000002">
    <property type="entry name" value="Choline/ethanolamine phosphotransferase 1"/>
    <property type="match status" value="1"/>
</dbReference>
<comment type="catalytic activity">
    <reaction evidence="13">
        <text>1-hexadecanoyl-2-(9Z-octadecenoyl)-sn-glycerol + CDP-choline = 1-hexadecanoyl-2-(9Z-octadecenoyl)-sn-glycero-3-phosphocholine + CMP + H(+)</text>
        <dbReference type="Rhea" id="RHEA:54244"/>
        <dbReference type="ChEBI" id="CHEBI:15378"/>
        <dbReference type="ChEBI" id="CHEBI:58779"/>
        <dbReference type="ChEBI" id="CHEBI:60377"/>
        <dbReference type="ChEBI" id="CHEBI:73001"/>
        <dbReference type="ChEBI" id="CHEBI:75466"/>
    </reaction>
    <physiologicalReaction direction="left-to-right" evidence="13">
        <dbReference type="Rhea" id="RHEA:54245"/>
    </physiologicalReaction>
</comment>
<comment type="pathway">
    <text evidence="14">Phospholipid metabolism; phosphatidylcholine biosynthesis; phosphatidylcholine from phosphocholine: step 2/2.</text>
</comment>
<feature type="transmembrane region" description="Helical" evidence="18">
    <location>
        <begin position="181"/>
        <end position="201"/>
    </location>
</feature>
<proteinExistence type="inferred from homology"/>
<dbReference type="GO" id="GO:0005789">
    <property type="term" value="C:endoplasmic reticulum membrane"/>
    <property type="evidence" value="ECO:0007669"/>
    <property type="project" value="TreeGrafter"/>
</dbReference>
<evidence type="ECO:0000256" key="9">
    <source>
        <dbReference type="ARBA" id="ARBA00023209"/>
    </source>
</evidence>
<evidence type="ECO:0000256" key="17">
    <source>
        <dbReference type="RuleBase" id="RU003750"/>
    </source>
</evidence>
<keyword evidence="5 17" id="KW-0808">Transferase</keyword>
<evidence type="ECO:0000313" key="20">
    <source>
        <dbReference type="Proteomes" id="UP000694388"/>
    </source>
</evidence>
<comment type="catalytic activity">
    <reaction evidence="16">
        <text>CDP-choline + a 1,2-diacyl-sn-glycerol = a 1,2-diacyl-sn-glycero-3-phosphocholine + CMP + H(+)</text>
        <dbReference type="Rhea" id="RHEA:32939"/>
        <dbReference type="ChEBI" id="CHEBI:15378"/>
        <dbReference type="ChEBI" id="CHEBI:17815"/>
        <dbReference type="ChEBI" id="CHEBI:57643"/>
        <dbReference type="ChEBI" id="CHEBI:58779"/>
        <dbReference type="ChEBI" id="CHEBI:60377"/>
        <dbReference type="EC" id="2.7.8.2"/>
    </reaction>
    <physiologicalReaction direction="left-to-right" evidence="16">
        <dbReference type="Rhea" id="RHEA:32940"/>
    </physiologicalReaction>
</comment>
<dbReference type="Proteomes" id="UP000694388">
    <property type="component" value="Unplaced"/>
</dbReference>
<feature type="transmembrane region" description="Helical" evidence="18">
    <location>
        <begin position="145"/>
        <end position="161"/>
    </location>
</feature>
<evidence type="ECO:0000256" key="6">
    <source>
        <dbReference type="ARBA" id="ARBA00022692"/>
    </source>
</evidence>
<dbReference type="InterPro" id="IPR014472">
    <property type="entry name" value="CHOPT"/>
</dbReference>
<evidence type="ECO:0000313" key="19">
    <source>
        <dbReference type="Ensembl" id="ENSEBUP00000002271.1"/>
    </source>
</evidence>
<evidence type="ECO:0000256" key="3">
    <source>
        <dbReference type="ARBA" id="ARBA00010441"/>
    </source>
</evidence>
<evidence type="ECO:0000256" key="16">
    <source>
        <dbReference type="ARBA" id="ARBA00048570"/>
    </source>
</evidence>
<comment type="pathway">
    <text evidence="2">Lipid metabolism.</text>
</comment>
<evidence type="ECO:0000256" key="2">
    <source>
        <dbReference type="ARBA" id="ARBA00005189"/>
    </source>
</evidence>
<evidence type="ECO:0000256" key="1">
    <source>
        <dbReference type="ARBA" id="ARBA00004141"/>
    </source>
</evidence>
<dbReference type="EC" id="2.7.8.2" evidence="15"/>
<keyword evidence="20" id="KW-1185">Reference proteome</keyword>
<dbReference type="GeneTree" id="ENSGT00950000183117"/>
<dbReference type="PROSITE" id="PS00379">
    <property type="entry name" value="CDP_ALCOHOL_P_TRANSF"/>
    <property type="match status" value="1"/>
</dbReference>
<evidence type="ECO:0000256" key="12">
    <source>
        <dbReference type="ARBA" id="ARBA00036651"/>
    </source>
</evidence>
<comment type="subcellular location">
    <subcellularLocation>
        <location evidence="1">Membrane</location>
        <topology evidence="1">Multi-pass membrane protein</topology>
    </subcellularLocation>
</comment>
<evidence type="ECO:0000256" key="18">
    <source>
        <dbReference type="SAM" id="Phobius"/>
    </source>
</evidence>
<comment type="catalytic activity">
    <reaction evidence="11">
        <text>1-hexadecanoyl-2-(4Z,7Z,10Z,13Z,16Z,19Z-docosahexaenoyl)-sn-glycerol + CDP-choline = 1-hexadecanoyl-2-(4Z,7Z,10Z,13Z,16Z,19Z-docosahexaenoyl)-sn-glycero-3-phosphocholine + CMP + H(+)</text>
        <dbReference type="Rhea" id="RHEA:54332"/>
        <dbReference type="ChEBI" id="CHEBI:15378"/>
        <dbReference type="ChEBI" id="CHEBI:58779"/>
        <dbReference type="ChEBI" id="CHEBI:60377"/>
        <dbReference type="ChEBI" id="CHEBI:74963"/>
        <dbReference type="ChEBI" id="CHEBI:82949"/>
    </reaction>
    <physiologicalReaction direction="left-to-right" evidence="11">
        <dbReference type="Rhea" id="RHEA:54333"/>
    </physiologicalReaction>
</comment>
<reference evidence="19" key="2">
    <citation type="submission" date="2025-09" db="UniProtKB">
        <authorList>
            <consortium name="Ensembl"/>
        </authorList>
    </citation>
    <scope>IDENTIFICATION</scope>
</reference>
<keyword evidence="4" id="KW-0444">Lipid biosynthesis</keyword>
<dbReference type="PIRSF" id="PIRSF015665">
    <property type="entry name" value="CHOPT"/>
    <property type="match status" value="1"/>
</dbReference>
<evidence type="ECO:0000256" key="13">
    <source>
        <dbReference type="ARBA" id="ARBA00036890"/>
    </source>
</evidence>
<dbReference type="InterPro" id="IPR000462">
    <property type="entry name" value="CDP-OH_P_trans"/>
</dbReference>
<evidence type="ECO:0000256" key="8">
    <source>
        <dbReference type="ARBA" id="ARBA00023136"/>
    </source>
</evidence>
<keyword evidence="10" id="KW-1208">Phospholipid metabolism</keyword>
<dbReference type="Gene3D" id="1.20.120.1760">
    <property type="match status" value="1"/>
</dbReference>
<dbReference type="Pfam" id="PF01066">
    <property type="entry name" value="CDP-OH_P_transf"/>
    <property type="match status" value="1"/>
</dbReference>
<evidence type="ECO:0000256" key="10">
    <source>
        <dbReference type="ARBA" id="ARBA00023264"/>
    </source>
</evidence>
<dbReference type="GO" id="GO:0006646">
    <property type="term" value="P:phosphatidylethanolamine biosynthetic process"/>
    <property type="evidence" value="ECO:0007669"/>
    <property type="project" value="TreeGrafter"/>
</dbReference>
<evidence type="ECO:0000256" key="7">
    <source>
        <dbReference type="ARBA" id="ARBA00022989"/>
    </source>
</evidence>
<evidence type="ECO:0000256" key="14">
    <source>
        <dbReference type="ARBA" id="ARBA00037890"/>
    </source>
</evidence>
<dbReference type="AlphaFoldDB" id="A0A8C4N6B7"/>
<dbReference type="GO" id="GO:0004142">
    <property type="term" value="F:diacylglycerol cholinephosphotransferase activity"/>
    <property type="evidence" value="ECO:0007669"/>
    <property type="project" value="UniProtKB-EC"/>
</dbReference>
<dbReference type="GO" id="GO:0005794">
    <property type="term" value="C:Golgi apparatus"/>
    <property type="evidence" value="ECO:0007669"/>
    <property type="project" value="TreeGrafter"/>
</dbReference>
<evidence type="ECO:0000256" key="15">
    <source>
        <dbReference type="ARBA" id="ARBA00038987"/>
    </source>
</evidence>
<comment type="catalytic activity">
    <reaction evidence="12">
        <text>1,2-dioctanoyl-sn-glycerol + CDP-choline = 1,2-dioctanoyl-sn-glycero-3-phosphocholine + CMP + H(+)</text>
        <dbReference type="Rhea" id="RHEA:54232"/>
        <dbReference type="ChEBI" id="CHEBI:15378"/>
        <dbReference type="ChEBI" id="CHEBI:58779"/>
        <dbReference type="ChEBI" id="CHEBI:60377"/>
        <dbReference type="ChEBI" id="CHEBI:76979"/>
        <dbReference type="ChEBI" id="CHEBI:78228"/>
    </reaction>
    <physiologicalReaction direction="left-to-right" evidence="12">
        <dbReference type="Rhea" id="RHEA:54233"/>
    </physiologicalReaction>
</comment>
<keyword evidence="8 18" id="KW-0472">Membrane</keyword>
<keyword evidence="9" id="KW-0443">Lipid metabolism</keyword>
<evidence type="ECO:0000256" key="4">
    <source>
        <dbReference type="ARBA" id="ARBA00022516"/>
    </source>
</evidence>
<organism evidence="19 20">
    <name type="scientific">Eptatretus burgeri</name>
    <name type="common">Inshore hagfish</name>
    <dbReference type="NCBI Taxonomy" id="7764"/>
    <lineage>
        <taxon>Eukaryota</taxon>
        <taxon>Metazoa</taxon>
        <taxon>Chordata</taxon>
        <taxon>Craniata</taxon>
        <taxon>Vertebrata</taxon>
        <taxon>Cyclostomata</taxon>
        <taxon>Myxini</taxon>
        <taxon>Myxiniformes</taxon>
        <taxon>Myxinidae</taxon>
        <taxon>Eptatretinae</taxon>
        <taxon>Eptatretus</taxon>
    </lineage>
</organism>
<evidence type="ECO:0000256" key="11">
    <source>
        <dbReference type="ARBA" id="ARBA00036100"/>
    </source>
</evidence>
<dbReference type="OMA" id="TICTVSV"/>
<feature type="transmembrane region" description="Helical" evidence="18">
    <location>
        <begin position="39"/>
        <end position="69"/>
    </location>
</feature>
<reference evidence="19" key="1">
    <citation type="submission" date="2025-08" db="UniProtKB">
        <authorList>
            <consortium name="Ensembl"/>
        </authorList>
    </citation>
    <scope>IDENTIFICATION</scope>
</reference>
<feature type="transmembrane region" description="Helical" evidence="18">
    <location>
        <begin position="247"/>
        <end position="269"/>
    </location>
</feature>
<dbReference type="PANTHER" id="PTHR10414">
    <property type="entry name" value="ETHANOLAMINEPHOSPHOTRANSFERASE"/>
    <property type="match status" value="1"/>
</dbReference>
<dbReference type="GO" id="GO:0004307">
    <property type="term" value="F:ethanolaminephosphotransferase activity"/>
    <property type="evidence" value="ECO:0007669"/>
    <property type="project" value="TreeGrafter"/>
</dbReference>
<dbReference type="Ensembl" id="ENSEBUT00000002622.1">
    <property type="protein sequence ID" value="ENSEBUP00000002271.1"/>
    <property type="gene ID" value="ENSEBUG00000001781.1"/>
</dbReference>
<protein>
    <recommendedName>
        <fullName evidence="15">diacylglycerol cholinephosphotransferase</fullName>
        <ecNumber evidence="15">2.7.8.2</ecNumber>
    </recommendedName>
</protein>
<accession>A0A8C4N6B7</accession>
<sequence>MMLVSAPLTSQQLKRLKEQRQGPAGVSLLEPLMRRWWNLLLHLIPTWVAANAITLVGLMCNVLSTLCLLIHCPRATEKAPSWVHALCAFSVFMYQSMDAVDGLQARRTGSNSPLGEFFDHGCDSISTVLVSVSVSISLRLGTDPSMLFFLCFAAMFMFYSVHWQTYVTGSLRVSCIDATEVQFVVIIIFAFSAFENGAFWEEKLPVLKLPMKVLPVLLELLACLVGCIVHLRVIFSGGVGKNGSTVAGTSVISPVLHIGTVISLAAMIAYKSPSGLFKKNLCLYVLAFGFSAAKITNKLVVARMTRSGMYLLDTAFLGPGLLFLNQYFNTVLSEHLLLWVALVLSAWDLLRYSLGICLQISSHRHIVIFKPVPAATRSTIPQRRHK</sequence>
<keyword evidence="7 18" id="KW-1133">Transmembrane helix</keyword>
<evidence type="ECO:0000256" key="5">
    <source>
        <dbReference type="ARBA" id="ARBA00022679"/>
    </source>
</evidence>
<dbReference type="PANTHER" id="PTHR10414:SF37">
    <property type="entry name" value="BB IN A BOXCAR, ISOFORM C"/>
    <property type="match status" value="1"/>
</dbReference>
<dbReference type="InterPro" id="IPR048254">
    <property type="entry name" value="CDP_ALCOHOL_P_TRANSF_CS"/>
</dbReference>
<keyword evidence="9" id="KW-0594">Phospholipid biosynthesis</keyword>
<feature type="transmembrane region" description="Helical" evidence="18">
    <location>
        <begin position="213"/>
        <end position="235"/>
    </location>
</feature>
<keyword evidence="6 18" id="KW-0812">Transmembrane</keyword>